<dbReference type="SMART" id="SM00020">
    <property type="entry name" value="Tryp_SPc"/>
    <property type="match status" value="1"/>
</dbReference>
<dbReference type="GO" id="GO:0005576">
    <property type="term" value="C:extracellular region"/>
    <property type="evidence" value="ECO:0007669"/>
    <property type="project" value="UniProtKB-SubCell"/>
</dbReference>
<keyword evidence="2" id="KW-0964">Secreted</keyword>
<name>A0A8J2JTV9_9HEXA</name>
<keyword evidence="6" id="KW-0720">Serine protease</keyword>
<dbReference type="GO" id="GO:0006508">
    <property type="term" value="P:proteolysis"/>
    <property type="evidence" value="ECO:0007669"/>
    <property type="project" value="UniProtKB-KW"/>
</dbReference>
<dbReference type="GO" id="GO:0004252">
    <property type="term" value="F:serine-type endopeptidase activity"/>
    <property type="evidence" value="ECO:0007669"/>
    <property type="project" value="InterPro"/>
</dbReference>
<sequence length="261" mass="26782">MKSTLVFLGLLACTFALPRPYSKTGILSGPGRIVGGTVATPHEFPFLLSLQFGGRHGCGASILTTSYAVTAAHCVLGESPSNLRVVAGEHSLSANDGTEQTRSVSTIKIHESYNSRTYANDIALLRLASPLTLNNNVRAIAIPSASFSATGNSIVTGWGATAEGGGASNLLRKVTVPIITDAVCRNSYGSQIIDSMLCAGFTAGGKDACQGDSGGPLTVTSGGSPVLAGVVSWGNGCARANYPGVYTEVAKFNAWIARNAV</sequence>
<keyword evidence="6" id="KW-0645">Protease</keyword>
<dbReference type="CDD" id="cd00190">
    <property type="entry name" value="Tryp_SPc"/>
    <property type="match status" value="1"/>
</dbReference>
<dbReference type="PANTHER" id="PTHR24252:SF7">
    <property type="entry name" value="HYALIN"/>
    <property type="match status" value="1"/>
</dbReference>
<reference evidence="9" key="1">
    <citation type="submission" date="2021-06" db="EMBL/GenBank/DDBJ databases">
        <authorList>
            <person name="Hodson N. C."/>
            <person name="Mongue J. A."/>
            <person name="Jaron S. K."/>
        </authorList>
    </citation>
    <scope>NUCLEOTIDE SEQUENCE</scope>
</reference>
<evidence type="ECO:0000313" key="10">
    <source>
        <dbReference type="Proteomes" id="UP000708208"/>
    </source>
</evidence>
<dbReference type="FunFam" id="2.40.10.10:FF:000038">
    <property type="entry name" value="Serine protease"/>
    <property type="match status" value="1"/>
</dbReference>
<dbReference type="PROSITE" id="PS00135">
    <property type="entry name" value="TRYPSIN_SER"/>
    <property type="match status" value="1"/>
</dbReference>
<evidence type="ECO:0000256" key="5">
    <source>
        <dbReference type="ARBA" id="ARBA00076468"/>
    </source>
</evidence>
<evidence type="ECO:0000256" key="4">
    <source>
        <dbReference type="ARBA" id="ARBA00068096"/>
    </source>
</evidence>
<comment type="caution">
    <text evidence="9">The sequence shown here is derived from an EMBL/GenBank/DDBJ whole genome shotgun (WGS) entry which is preliminary data.</text>
</comment>
<keyword evidence="3" id="KW-1015">Disulfide bond</keyword>
<proteinExistence type="predicted"/>
<dbReference type="EMBL" id="CAJVCH010081300">
    <property type="protein sequence ID" value="CAG7721634.1"/>
    <property type="molecule type" value="Genomic_DNA"/>
</dbReference>
<evidence type="ECO:0000256" key="3">
    <source>
        <dbReference type="ARBA" id="ARBA00023157"/>
    </source>
</evidence>
<dbReference type="PANTHER" id="PTHR24252">
    <property type="entry name" value="ACROSIN-RELATED"/>
    <property type="match status" value="1"/>
</dbReference>
<organism evidence="9 10">
    <name type="scientific">Allacma fusca</name>
    <dbReference type="NCBI Taxonomy" id="39272"/>
    <lineage>
        <taxon>Eukaryota</taxon>
        <taxon>Metazoa</taxon>
        <taxon>Ecdysozoa</taxon>
        <taxon>Arthropoda</taxon>
        <taxon>Hexapoda</taxon>
        <taxon>Collembola</taxon>
        <taxon>Symphypleona</taxon>
        <taxon>Sminthuridae</taxon>
        <taxon>Allacma</taxon>
    </lineage>
</organism>
<feature type="signal peptide" evidence="7">
    <location>
        <begin position="1"/>
        <end position="16"/>
    </location>
</feature>
<evidence type="ECO:0000256" key="7">
    <source>
        <dbReference type="SAM" id="SignalP"/>
    </source>
</evidence>
<dbReference type="SMR" id="A0A8J2JTV9"/>
<feature type="domain" description="Peptidase S1" evidence="8">
    <location>
        <begin position="33"/>
        <end position="261"/>
    </location>
</feature>
<dbReference type="PROSITE" id="PS00134">
    <property type="entry name" value="TRYPSIN_HIS"/>
    <property type="match status" value="1"/>
</dbReference>
<dbReference type="AlphaFoldDB" id="A0A8J2JTV9"/>
<keyword evidence="7" id="KW-0732">Signal</keyword>
<evidence type="ECO:0000259" key="8">
    <source>
        <dbReference type="PROSITE" id="PS50240"/>
    </source>
</evidence>
<dbReference type="Proteomes" id="UP000708208">
    <property type="component" value="Unassembled WGS sequence"/>
</dbReference>
<evidence type="ECO:0000256" key="6">
    <source>
        <dbReference type="RuleBase" id="RU363034"/>
    </source>
</evidence>
<evidence type="ECO:0000256" key="2">
    <source>
        <dbReference type="ARBA" id="ARBA00022525"/>
    </source>
</evidence>
<dbReference type="Pfam" id="PF00089">
    <property type="entry name" value="Trypsin"/>
    <property type="match status" value="1"/>
</dbReference>
<feature type="chain" id="PRO_5035153128" description="Phenoloxidase-activating factor 2" evidence="7">
    <location>
        <begin position="17"/>
        <end position="261"/>
    </location>
</feature>
<keyword evidence="10" id="KW-1185">Reference proteome</keyword>
<dbReference type="InterPro" id="IPR018114">
    <property type="entry name" value="TRYPSIN_HIS"/>
</dbReference>
<accession>A0A8J2JTV9</accession>
<dbReference type="PROSITE" id="PS50240">
    <property type="entry name" value="TRYPSIN_DOM"/>
    <property type="match status" value="1"/>
</dbReference>
<dbReference type="InterPro" id="IPR001254">
    <property type="entry name" value="Trypsin_dom"/>
</dbReference>
<comment type="subcellular location">
    <subcellularLocation>
        <location evidence="1">Secreted</location>
    </subcellularLocation>
</comment>
<dbReference type="OrthoDB" id="10059102at2759"/>
<gene>
    <name evidence="9" type="ORF">AFUS01_LOCUS10835</name>
</gene>
<evidence type="ECO:0000313" key="9">
    <source>
        <dbReference type="EMBL" id="CAG7721634.1"/>
    </source>
</evidence>
<dbReference type="InterPro" id="IPR033116">
    <property type="entry name" value="TRYPSIN_SER"/>
</dbReference>
<protein>
    <recommendedName>
        <fullName evidence="4">Phenoloxidase-activating factor 2</fullName>
    </recommendedName>
    <alternativeName>
        <fullName evidence="5">Prophenoloxidase-activating factor II</fullName>
    </alternativeName>
</protein>
<keyword evidence="6" id="KW-0378">Hydrolase</keyword>
<evidence type="ECO:0000256" key="1">
    <source>
        <dbReference type="ARBA" id="ARBA00004613"/>
    </source>
</evidence>